<feature type="compositionally biased region" description="Polar residues" evidence="1">
    <location>
        <begin position="319"/>
        <end position="329"/>
    </location>
</feature>
<proteinExistence type="predicted"/>
<reference evidence="2" key="1">
    <citation type="submission" date="2023-06" db="EMBL/GenBank/DDBJ databases">
        <title>Genome-scale phylogeny and comparative genomics of the fungal order Sordariales.</title>
        <authorList>
            <consortium name="Lawrence Berkeley National Laboratory"/>
            <person name="Hensen N."/>
            <person name="Bonometti L."/>
            <person name="Westerberg I."/>
            <person name="Brannstrom I.O."/>
            <person name="Guillou S."/>
            <person name="Cros-Aarteil S."/>
            <person name="Calhoun S."/>
            <person name="Haridas S."/>
            <person name="Kuo A."/>
            <person name="Mondo S."/>
            <person name="Pangilinan J."/>
            <person name="Riley R."/>
            <person name="Labutti K."/>
            <person name="Andreopoulos B."/>
            <person name="Lipzen A."/>
            <person name="Chen C."/>
            <person name="Yanf M."/>
            <person name="Daum C."/>
            <person name="Ng V."/>
            <person name="Clum A."/>
            <person name="Steindorff A."/>
            <person name="Ohm R."/>
            <person name="Martin F."/>
            <person name="Silar P."/>
            <person name="Natvig D."/>
            <person name="Lalanne C."/>
            <person name="Gautier V."/>
            <person name="Ament-Velasquez S.L."/>
            <person name="Kruys A."/>
            <person name="Hutchinson M.I."/>
            <person name="Powell A.J."/>
            <person name="Barry K."/>
            <person name="Miller A.N."/>
            <person name="Grigoriev I.V."/>
            <person name="Debuchy R."/>
            <person name="Gladieux P."/>
            <person name="Thoren M.H."/>
            <person name="Johannesson H."/>
        </authorList>
    </citation>
    <scope>NUCLEOTIDE SEQUENCE</scope>
    <source>
        <strain evidence="2">CBS 606.72</strain>
    </source>
</reference>
<keyword evidence="3" id="KW-1185">Reference proteome</keyword>
<feature type="compositionally biased region" description="Polar residues" evidence="1">
    <location>
        <begin position="591"/>
        <end position="604"/>
    </location>
</feature>
<feature type="compositionally biased region" description="Basic residues" evidence="1">
    <location>
        <begin position="218"/>
        <end position="240"/>
    </location>
</feature>
<feature type="compositionally biased region" description="Low complexity" evidence="1">
    <location>
        <begin position="612"/>
        <end position="629"/>
    </location>
</feature>
<dbReference type="AlphaFoldDB" id="A0AA40CCP5"/>
<organism evidence="2 3">
    <name type="scientific">Immersiella caudata</name>
    <dbReference type="NCBI Taxonomy" id="314043"/>
    <lineage>
        <taxon>Eukaryota</taxon>
        <taxon>Fungi</taxon>
        <taxon>Dikarya</taxon>
        <taxon>Ascomycota</taxon>
        <taxon>Pezizomycotina</taxon>
        <taxon>Sordariomycetes</taxon>
        <taxon>Sordariomycetidae</taxon>
        <taxon>Sordariales</taxon>
        <taxon>Lasiosphaeriaceae</taxon>
        <taxon>Immersiella</taxon>
    </lineage>
</organism>
<feature type="compositionally biased region" description="Basic and acidic residues" evidence="1">
    <location>
        <begin position="513"/>
        <end position="522"/>
    </location>
</feature>
<feature type="compositionally biased region" description="Acidic residues" evidence="1">
    <location>
        <begin position="294"/>
        <end position="317"/>
    </location>
</feature>
<feature type="compositionally biased region" description="Basic and acidic residues" evidence="1">
    <location>
        <begin position="263"/>
        <end position="280"/>
    </location>
</feature>
<comment type="caution">
    <text evidence="2">The sequence shown here is derived from an EMBL/GenBank/DDBJ whole genome shotgun (WGS) entry which is preliminary data.</text>
</comment>
<feature type="region of interest" description="Disordered" evidence="1">
    <location>
        <begin position="170"/>
        <end position="423"/>
    </location>
</feature>
<feature type="compositionally biased region" description="Acidic residues" evidence="1">
    <location>
        <begin position="330"/>
        <end position="341"/>
    </location>
</feature>
<evidence type="ECO:0000313" key="3">
    <source>
        <dbReference type="Proteomes" id="UP001175000"/>
    </source>
</evidence>
<dbReference type="EMBL" id="JAULSU010000001">
    <property type="protein sequence ID" value="KAK0633592.1"/>
    <property type="molecule type" value="Genomic_DNA"/>
</dbReference>
<sequence>MSRQGQFRTATQTRRGARGGYPEHDDFEGLPVRQWRQEWVNVAPVAPPDTTQQNDRWAPELPFGMPKEYTLLQPHSQELLRAARSGRLYKRPAPAEEDDADADTADVKGEKKELDPAAGGYMVKVWKQSSRNQEDISHLAKRHKNTVVLASKASAPQIVGPTVRRVTVRRTDAAGNPYEQTVTLAEGQTVDGDIVSESVVPAPAASGLDMAAQQPAPVRRRPPPPKRKAKGPGRGRKKGKLPISVPLPRPQGAGEGEGGEASADVKPEAGVKIEDGERSANQDTEMADASVVPSDEEDGDEGDEGDEEGDEPGDDESGQTPDVGSNTQDQDQDQEMGDSESSEVIRPTSIEEPEDTPRAPPSEEEDITIPRSRFTPPAGLGGLGPLHPPTHLASPRIEGSPLKNVIIQSPTDASPMISPKIDSTTSSFAASSYMETTMSMDVSGPMTVVTETFVSETTMSTSGAVTEQFTSTTMDFTEPAVQDSVSGEIEGVGRVEELPATIEEPPAAPSIANKEESPKPEFPRPTLEISEPQPEPQAATAPTPPKSEPTESQPTVLEPPKSPNLLPTVTADEADGINLLSSLEMELNRQEALSSAANSVAGQKTPTPPLPAAVDPAVDPAVAAPSDVPTEPPKAADTAEPPP</sequence>
<gene>
    <name evidence="2" type="ORF">B0T14DRAFT_74846</name>
</gene>
<feature type="region of interest" description="Disordered" evidence="1">
    <location>
        <begin position="1"/>
        <end position="27"/>
    </location>
</feature>
<evidence type="ECO:0000256" key="1">
    <source>
        <dbReference type="SAM" id="MobiDB-lite"/>
    </source>
</evidence>
<feature type="region of interest" description="Disordered" evidence="1">
    <location>
        <begin position="495"/>
        <end position="570"/>
    </location>
</feature>
<feature type="compositionally biased region" description="Low complexity" evidence="1">
    <location>
        <begin position="1"/>
        <end position="14"/>
    </location>
</feature>
<evidence type="ECO:0000313" key="2">
    <source>
        <dbReference type="EMBL" id="KAK0633592.1"/>
    </source>
</evidence>
<dbReference type="Proteomes" id="UP001175000">
    <property type="component" value="Unassembled WGS sequence"/>
</dbReference>
<protein>
    <submittedName>
        <fullName evidence="2">Uncharacterized protein</fullName>
    </submittedName>
</protein>
<feature type="region of interest" description="Disordered" evidence="1">
    <location>
        <begin position="589"/>
        <end position="643"/>
    </location>
</feature>
<name>A0AA40CCP5_9PEZI</name>
<accession>A0AA40CCP5</accession>